<sequence length="154" mass="16208">MKKCIITLGILFMLVGTTYGKTVSEDCGCGLGRVAIGEKEGLGWNLLGTFLNGLCGNQTFGMSSGTLECGETTKFAINERINTFVAGNMDSLAMDIASGGGESLSALAEIAQVDPALREPLASELQASFDAIYPDADVSYTHVANALREVFARI</sequence>
<dbReference type="RefSeq" id="WP_092210509.1">
    <property type="nucleotide sequence ID" value="NZ_FMUX01000006.1"/>
</dbReference>
<dbReference type="AlphaFoldDB" id="A0A1G5EK96"/>
<evidence type="ECO:0000313" key="1">
    <source>
        <dbReference type="EMBL" id="SCY27396.1"/>
    </source>
</evidence>
<dbReference type="InterPro" id="IPR021383">
    <property type="entry name" value="DUF3015"/>
</dbReference>
<accession>A0A1G5EK96</accession>
<proteinExistence type="predicted"/>
<evidence type="ECO:0000313" key="2">
    <source>
        <dbReference type="Proteomes" id="UP000198870"/>
    </source>
</evidence>
<dbReference type="Proteomes" id="UP000198870">
    <property type="component" value="Unassembled WGS sequence"/>
</dbReference>
<keyword evidence="2" id="KW-1185">Reference proteome</keyword>
<dbReference type="Pfam" id="PF11220">
    <property type="entry name" value="DUF3015"/>
    <property type="match status" value="1"/>
</dbReference>
<dbReference type="STRING" id="419481.SAMN05216233_10669"/>
<organism evidence="1 2">
    <name type="scientific">Desulfoluna spongiiphila</name>
    <dbReference type="NCBI Taxonomy" id="419481"/>
    <lineage>
        <taxon>Bacteria</taxon>
        <taxon>Pseudomonadati</taxon>
        <taxon>Thermodesulfobacteriota</taxon>
        <taxon>Desulfobacteria</taxon>
        <taxon>Desulfobacterales</taxon>
        <taxon>Desulfolunaceae</taxon>
        <taxon>Desulfoluna</taxon>
    </lineage>
</organism>
<protein>
    <recommendedName>
        <fullName evidence="3">DUF3015 domain-containing protein</fullName>
    </recommendedName>
</protein>
<dbReference type="OrthoDB" id="5344038at2"/>
<reference evidence="1 2" key="1">
    <citation type="submission" date="2016-10" db="EMBL/GenBank/DDBJ databases">
        <authorList>
            <person name="de Groot N.N."/>
        </authorList>
    </citation>
    <scope>NUCLEOTIDE SEQUENCE [LARGE SCALE GENOMIC DNA]</scope>
    <source>
        <strain evidence="1 2">AA1</strain>
    </source>
</reference>
<name>A0A1G5EK96_9BACT</name>
<gene>
    <name evidence="1" type="ORF">SAMN05216233_10669</name>
</gene>
<dbReference type="EMBL" id="FMUX01000006">
    <property type="protein sequence ID" value="SCY27396.1"/>
    <property type="molecule type" value="Genomic_DNA"/>
</dbReference>
<evidence type="ECO:0008006" key="3">
    <source>
        <dbReference type="Google" id="ProtNLM"/>
    </source>
</evidence>